<evidence type="ECO:0000313" key="4">
    <source>
        <dbReference type="Proteomes" id="UP001056539"/>
    </source>
</evidence>
<feature type="signal peptide" evidence="2">
    <location>
        <begin position="1"/>
        <end position="18"/>
    </location>
</feature>
<dbReference type="EMBL" id="CP073355">
    <property type="protein sequence ID" value="URA10775.1"/>
    <property type="molecule type" value="Genomic_DNA"/>
</dbReference>
<dbReference type="RefSeq" id="WP_271435904.1">
    <property type="nucleotide sequence ID" value="NZ_CP073355.1"/>
</dbReference>
<gene>
    <name evidence="3" type="ORF">KDW03_02940</name>
</gene>
<organism evidence="3 4">
    <name type="scientific">Thermospira aquatica</name>
    <dbReference type="NCBI Taxonomy" id="2828656"/>
    <lineage>
        <taxon>Bacteria</taxon>
        <taxon>Pseudomonadati</taxon>
        <taxon>Spirochaetota</taxon>
        <taxon>Spirochaetia</taxon>
        <taxon>Brevinematales</taxon>
        <taxon>Thermospiraceae</taxon>
        <taxon>Thermospira</taxon>
    </lineage>
</organism>
<evidence type="ECO:0000256" key="1">
    <source>
        <dbReference type="SAM" id="MobiDB-lite"/>
    </source>
</evidence>
<keyword evidence="2" id="KW-0732">Signal</keyword>
<dbReference type="KEGG" id="taqu:KDW03_02940"/>
<name>A0AAX3BES8_9SPIR</name>
<feature type="compositionally biased region" description="Low complexity" evidence="1">
    <location>
        <begin position="409"/>
        <end position="446"/>
    </location>
</feature>
<dbReference type="Proteomes" id="UP001056539">
    <property type="component" value="Chromosome"/>
</dbReference>
<feature type="region of interest" description="Disordered" evidence="1">
    <location>
        <begin position="403"/>
        <end position="446"/>
    </location>
</feature>
<dbReference type="Gene3D" id="2.40.160.60">
    <property type="entry name" value="Outer membrane protein transport protein (OMPP1/FadL/TodX)"/>
    <property type="match status" value="1"/>
</dbReference>
<evidence type="ECO:0000313" key="3">
    <source>
        <dbReference type="EMBL" id="URA10775.1"/>
    </source>
</evidence>
<keyword evidence="4" id="KW-1185">Reference proteome</keyword>
<dbReference type="AlphaFoldDB" id="A0AAX3BES8"/>
<accession>A0AAX3BES8</accession>
<proteinExistence type="predicted"/>
<sequence>MRYVSLVLFTLFSLSAFASFEDIGWTMRSKGMGNAIFGDFDGVNTMHYNPATISMTRSIQLYTGWNTPYVGFDDNSMINIIDVNLVAPFWNRFTIPPDSFFTKRGAIGLSFHRLSLIGPDGLSENTVEYYHEGVYSLIYAKDLNDVLSRGAKISLGTKLSLYDIGVGGFEDTTANPELGGAMQRLGFGVDVGATYDFSETIRLGLVYKNLISPNVSILPDGQDVLPSELRIGANMEMGNIFFMKKAKLGIGYVSYGREWNKETNDNRQSDSSWHVGYEFWQLTAADLFPTSLYKGEMLAVRVGMVFEPRKVGDELDLFLLKLTGVLNFTFGLGFTYVFNYSHQVTVDSALQWGVNMGKIEPSVGLQYQFLLPNSAFAYREEEIKARQLEEEVQKRQEELRIEELKKQKQQTNTQTNAQTNTTSTLQSSTNTTTTPPASSNPTKKKK</sequence>
<feature type="chain" id="PRO_5043679547" evidence="2">
    <location>
        <begin position="19"/>
        <end position="446"/>
    </location>
</feature>
<evidence type="ECO:0000256" key="2">
    <source>
        <dbReference type="SAM" id="SignalP"/>
    </source>
</evidence>
<reference evidence="3" key="2">
    <citation type="submission" date="2022-06" db="EMBL/GenBank/DDBJ databases">
        <title>Thermospira aquatica gen. nov., sp. nov.</title>
        <authorList>
            <person name="Ben Ali Gam Z."/>
            <person name="Labat M."/>
        </authorList>
    </citation>
    <scope>NUCLEOTIDE SEQUENCE</scope>
    <source>
        <strain evidence="3">F1F22</strain>
    </source>
</reference>
<protein>
    <submittedName>
        <fullName evidence="3">Uncharacterized protein</fullName>
    </submittedName>
</protein>
<dbReference type="SUPFAM" id="SSF56935">
    <property type="entry name" value="Porins"/>
    <property type="match status" value="1"/>
</dbReference>
<reference evidence="3" key="1">
    <citation type="submission" date="2021-04" db="EMBL/GenBank/DDBJ databases">
        <authorList>
            <person name="Postec A."/>
        </authorList>
    </citation>
    <scope>NUCLEOTIDE SEQUENCE</scope>
    <source>
        <strain evidence="3">F1F22</strain>
    </source>
</reference>